<dbReference type="Gene3D" id="3.40.109.10">
    <property type="entry name" value="NADH Oxidase"/>
    <property type="match status" value="1"/>
</dbReference>
<gene>
    <name evidence="1" type="ORF">CUESP1_0324</name>
</gene>
<reference evidence="1 2" key="1">
    <citation type="submission" date="2016-11" db="EMBL/GenBank/DDBJ databases">
        <authorList>
            <person name="Manzoor S."/>
        </authorList>
    </citation>
    <scope>NUCLEOTIDE SEQUENCE [LARGE SCALE GENOMIC DNA]</scope>
    <source>
        <strain evidence="1">Clostridium ultunense strain Esp</strain>
    </source>
</reference>
<evidence type="ECO:0000313" key="2">
    <source>
        <dbReference type="Proteomes" id="UP000245423"/>
    </source>
</evidence>
<dbReference type="Proteomes" id="UP000245423">
    <property type="component" value="Chromosome 1"/>
</dbReference>
<protein>
    <submittedName>
        <fullName evidence="1">Nitroreductase family protein</fullName>
        <ecNumber evidence="1">1.-.-.-</ecNumber>
    </submittedName>
</protein>
<dbReference type="GO" id="GO:0016491">
    <property type="term" value="F:oxidoreductase activity"/>
    <property type="evidence" value="ECO:0007669"/>
    <property type="project" value="UniProtKB-KW"/>
</dbReference>
<dbReference type="EC" id="1.-.-.-" evidence="1"/>
<dbReference type="EMBL" id="LT669839">
    <property type="protein sequence ID" value="SHD75716.1"/>
    <property type="molecule type" value="Genomic_DNA"/>
</dbReference>
<sequence length="75" mass="9080">MDMKYRVFENKYIIFDDYLGELKDYDEEMSTYYDLRDANRRVDSFSNQVVAKLNNVNPKRQEILNIINKMGFDLI</sequence>
<dbReference type="InterPro" id="IPR000415">
    <property type="entry name" value="Nitroreductase-like"/>
</dbReference>
<keyword evidence="2" id="KW-1185">Reference proteome</keyword>
<keyword evidence="1" id="KW-0560">Oxidoreductase</keyword>
<dbReference type="SUPFAM" id="SSF55469">
    <property type="entry name" value="FMN-dependent nitroreductase-like"/>
    <property type="match status" value="1"/>
</dbReference>
<accession>A0A1M4PJT1</accession>
<name>A0A1M4PJT1_9FIRM</name>
<proteinExistence type="predicted"/>
<dbReference type="AlphaFoldDB" id="A0A1M4PJT1"/>
<organism evidence="1 2">
    <name type="scientific">[Clostridium] ultunense Esp</name>
    <dbReference type="NCBI Taxonomy" id="1288971"/>
    <lineage>
        <taxon>Bacteria</taxon>
        <taxon>Bacillati</taxon>
        <taxon>Bacillota</taxon>
        <taxon>Tissierellia</taxon>
        <taxon>Tissierellales</taxon>
        <taxon>Tepidimicrobiaceae</taxon>
        <taxon>Schnuerera</taxon>
    </lineage>
</organism>
<evidence type="ECO:0000313" key="1">
    <source>
        <dbReference type="EMBL" id="SHD75716.1"/>
    </source>
</evidence>